<dbReference type="Proteomes" id="UP000552097">
    <property type="component" value="Unassembled WGS sequence"/>
</dbReference>
<dbReference type="EMBL" id="JACHMO010000001">
    <property type="protein sequence ID" value="MBB5804164.1"/>
    <property type="molecule type" value="Genomic_DNA"/>
</dbReference>
<dbReference type="InterPro" id="IPR051604">
    <property type="entry name" value="Ergot_Alk_Oxidoreductase"/>
</dbReference>
<dbReference type="InterPro" id="IPR016040">
    <property type="entry name" value="NAD(P)-bd_dom"/>
</dbReference>
<sequence>MIVVTGATGNVGRTLVRALDSAGEQVTAVSRKISAVDVPAGVRTLAADLMEPESLKPALDGADALFLLTATADWMAAGGDGTVLGGVLDLARAGGVQRVVLLSSQGVGTGRHPSELEDAVKGAGLPWTMLRPGGFDSNAFAWAATIRAERVVAAPFGDVALPTVDPDDIAEVAAVALRQPGHAGATYVLTGPTPITPRQQAAAIGDALGEPVRFVEQTRDEARAQMLGFMPAPVVEATLGILGTPSAEEQRVSPDVERVVGRPARTFADWAARNAAAFK</sequence>
<name>A0A7W9M1N1_9PSEU</name>
<dbReference type="SUPFAM" id="SSF51735">
    <property type="entry name" value="NAD(P)-binding Rossmann-fold domains"/>
    <property type="match status" value="1"/>
</dbReference>
<accession>A0A7W9M1N1</accession>
<dbReference type="InterPro" id="IPR036291">
    <property type="entry name" value="NAD(P)-bd_dom_sf"/>
</dbReference>
<proteinExistence type="predicted"/>
<dbReference type="PANTHER" id="PTHR43162">
    <property type="match status" value="1"/>
</dbReference>
<reference evidence="2 3" key="1">
    <citation type="submission" date="2020-08" db="EMBL/GenBank/DDBJ databases">
        <title>Sequencing the genomes of 1000 actinobacteria strains.</title>
        <authorList>
            <person name="Klenk H.-P."/>
        </authorList>
    </citation>
    <scope>NUCLEOTIDE SEQUENCE [LARGE SCALE GENOMIC DNA]</scope>
    <source>
        <strain evidence="2 3">DSM 45486</strain>
    </source>
</reference>
<keyword evidence="3" id="KW-1185">Reference proteome</keyword>
<dbReference type="AlphaFoldDB" id="A0A7W9M1N1"/>
<comment type="caution">
    <text evidence="2">The sequence shown here is derived from an EMBL/GenBank/DDBJ whole genome shotgun (WGS) entry which is preliminary data.</text>
</comment>
<dbReference type="Gene3D" id="3.40.50.720">
    <property type="entry name" value="NAD(P)-binding Rossmann-like Domain"/>
    <property type="match status" value="1"/>
</dbReference>
<protein>
    <submittedName>
        <fullName evidence="2">Uncharacterized protein YbjT (DUF2867 family)</fullName>
    </submittedName>
</protein>
<evidence type="ECO:0000313" key="3">
    <source>
        <dbReference type="Proteomes" id="UP000552097"/>
    </source>
</evidence>
<evidence type="ECO:0000313" key="2">
    <source>
        <dbReference type="EMBL" id="MBB5804164.1"/>
    </source>
</evidence>
<gene>
    <name evidence="2" type="ORF">F4560_003932</name>
</gene>
<feature type="domain" description="NAD(P)-binding" evidence="1">
    <location>
        <begin position="6"/>
        <end position="180"/>
    </location>
</feature>
<organism evidence="2 3">
    <name type="scientific">Saccharothrix ecbatanensis</name>
    <dbReference type="NCBI Taxonomy" id="1105145"/>
    <lineage>
        <taxon>Bacteria</taxon>
        <taxon>Bacillati</taxon>
        <taxon>Actinomycetota</taxon>
        <taxon>Actinomycetes</taxon>
        <taxon>Pseudonocardiales</taxon>
        <taxon>Pseudonocardiaceae</taxon>
        <taxon>Saccharothrix</taxon>
    </lineage>
</organism>
<dbReference type="Pfam" id="PF13460">
    <property type="entry name" value="NAD_binding_10"/>
    <property type="match status" value="1"/>
</dbReference>
<dbReference type="PANTHER" id="PTHR43162:SF1">
    <property type="entry name" value="PRESTALK A DIFFERENTIATION PROTEIN A"/>
    <property type="match status" value="1"/>
</dbReference>
<dbReference type="RefSeq" id="WP_184921892.1">
    <property type="nucleotide sequence ID" value="NZ_JACHMO010000001.1"/>
</dbReference>
<evidence type="ECO:0000259" key="1">
    <source>
        <dbReference type="Pfam" id="PF13460"/>
    </source>
</evidence>